<dbReference type="CDD" id="cd02901">
    <property type="entry name" value="Macro_Poa1p-like"/>
    <property type="match status" value="1"/>
</dbReference>
<evidence type="ECO:0000313" key="3">
    <source>
        <dbReference type="RefSeq" id="XP_013414013.1"/>
    </source>
</evidence>
<dbReference type="Proteomes" id="UP000085678">
    <property type="component" value="Unplaced"/>
</dbReference>
<evidence type="ECO:0000259" key="1">
    <source>
        <dbReference type="PROSITE" id="PS51154"/>
    </source>
</evidence>
<dbReference type="PANTHER" id="PTHR12521:SF0">
    <property type="entry name" value="ADP-RIBOSE GLYCOHYDROLASE OARD1"/>
    <property type="match status" value="1"/>
</dbReference>
<dbReference type="Gene3D" id="3.40.220.10">
    <property type="entry name" value="Leucine Aminopeptidase, subunit E, domain 1"/>
    <property type="match status" value="1"/>
</dbReference>
<dbReference type="OrthoDB" id="2155246at2759"/>
<evidence type="ECO:0000313" key="2">
    <source>
        <dbReference type="Proteomes" id="UP000085678"/>
    </source>
</evidence>
<protein>
    <submittedName>
        <fullName evidence="3">O-acetyl-ADP-ribose deacetylase 1</fullName>
    </submittedName>
</protein>
<feature type="domain" description="Macro" evidence="1">
    <location>
        <begin position="1"/>
        <end position="152"/>
    </location>
</feature>
<keyword evidence="2" id="KW-1185">Reference proteome</keyword>
<dbReference type="SUPFAM" id="SSF52949">
    <property type="entry name" value="Macro domain-like"/>
    <property type="match status" value="1"/>
</dbReference>
<dbReference type="GO" id="GO:0140291">
    <property type="term" value="P:peptidyl-glutamate ADP-deribosylation"/>
    <property type="evidence" value="ECO:0007669"/>
    <property type="project" value="TreeGrafter"/>
</dbReference>
<dbReference type="GeneID" id="106176250"/>
<dbReference type="Pfam" id="PF01661">
    <property type="entry name" value="Macro"/>
    <property type="match status" value="1"/>
</dbReference>
<dbReference type="KEGG" id="lak:106176250"/>
<name>A0A1S3JUL0_LINAN</name>
<dbReference type="InterPro" id="IPR043472">
    <property type="entry name" value="Macro_dom-like"/>
</dbReference>
<proteinExistence type="predicted"/>
<reference evidence="3" key="1">
    <citation type="submission" date="2025-08" db="UniProtKB">
        <authorList>
            <consortium name="RefSeq"/>
        </authorList>
    </citation>
    <scope>IDENTIFICATION</scope>
    <source>
        <tissue evidence="3">Gonads</tissue>
    </source>
</reference>
<dbReference type="InterPro" id="IPR002589">
    <property type="entry name" value="Macro_dom"/>
</dbReference>
<dbReference type="RefSeq" id="XP_013414013.1">
    <property type="nucleotide sequence ID" value="XM_013558559.1"/>
</dbReference>
<organism evidence="2 3">
    <name type="scientific">Lingula anatina</name>
    <name type="common">Brachiopod</name>
    <name type="synonym">Lingula unguis</name>
    <dbReference type="NCBI Taxonomy" id="7574"/>
    <lineage>
        <taxon>Eukaryota</taxon>
        <taxon>Metazoa</taxon>
        <taxon>Spiralia</taxon>
        <taxon>Lophotrochozoa</taxon>
        <taxon>Brachiopoda</taxon>
        <taxon>Linguliformea</taxon>
        <taxon>Lingulata</taxon>
        <taxon>Lingulida</taxon>
        <taxon>Linguloidea</taxon>
        <taxon>Lingulidae</taxon>
        <taxon>Lingula</taxon>
    </lineage>
</organism>
<dbReference type="InterPro" id="IPR050892">
    <property type="entry name" value="ADP-ribose_metab_enzymes"/>
</dbReference>
<accession>A0A1S3JUL0</accession>
<sequence length="152" mass="17495">MMEHTENSAQGFQFLEKQGDLFSCEETSSLAHCISADVKMGKGIAVIFKRKFQGEEEIKRQGQTPGGLAVLKRGKRFVYYLVTKEKYWNKPTYDTLRSSLINMRMHCTENKVKELCMPKIGCGLDGLQWPRVKEIIKEVFDDSDMKLTVYTL</sequence>
<dbReference type="STRING" id="7574.A0A1S3JUL0"/>
<dbReference type="AlphaFoldDB" id="A0A1S3JUL0"/>
<dbReference type="PROSITE" id="PS51154">
    <property type="entry name" value="MACRO"/>
    <property type="match status" value="1"/>
</dbReference>
<dbReference type="InParanoid" id="A0A1S3JUL0"/>
<gene>
    <name evidence="3" type="primary">LOC106176250</name>
</gene>
<dbReference type="OMA" id="LDGLQWP"/>
<dbReference type="PANTHER" id="PTHR12521">
    <property type="entry name" value="PROTEIN C6ORF130"/>
    <property type="match status" value="1"/>
</dbReference>